<evidence type="ECO:0000256" key="9">
    <source>
        <dbReference type="ARBA" id="ARBA00022833"/>
    </source>
</evidence>
<comment type="similarity">
    <text evidence="3">Belongs to the peptidase M20A family. ArgE subfamily.</text>
</comment>
<dbReference type="NCBIfam" id="NF005710">
    <property type="entry name" value="PRK07522.1"/>
    <property type="match status" value="1"/>
</dbReference>
<keyword evidence="4" id="KW-0963">Cytoplasm</keyword>
<dbReference type="Pfam" id="PF01546">
    <property type="entry name" value="Peptidase_M20"/>
    <property type="match status" value="1"/>
</dbReference>
<dbReference type="Pfam" id="PF07687">
    <property type="entry name" value="M20_dimer"/>
    <property type="match status" value="1"/>
</dbReference>
<comment type="caution">
    <text evidence="12">The sequence shown here is derived from an EMBL/GenBank/DDBJ whole genome shotgun (WGS) entry which is preliminary data.</text>
</comment>
<protein>
    <submittedName>
        <fullName evidence="12">Acetylornithine deacetylase</fullName>
        <ecNumber evidence="12">3.5.1.16</ecNumber>
    </submittedName>
</protein>
<dbReference type="Proteomes" id="UP000033618">
    <property type="component" value="Unassembled WGS sequence"/>
</dbReference>
<dbReference type="InterPro" id="IPR002933">
    <property type="entry name" value="Peptidase_M20"/>
</dbReference>
<organism evidence="12 13">
    <name type="scientific">Robbsia andropogonis</name>
    <dbReference type="NCBI Taxonomy" id="28092"/>
    <lineage>
        <taxon>Bacteria</taxon>
        <taxon>Pseudomonadati</taxon>
        <taxon>Pseudomonadota</taxon>
        <taxon>Betaproteobacteria</taxon>
        <taxon>Burkholderiales</taxon>
        <taxon>Burkholderiaceae</taxon>
        <taxon>Robbsia</taxon>
    </lineage>
</organism>
<evidence type="ECO:0000259" key="11">
    <source>
        <dbReference type="Pfam" id="PF07687"/>
    </source>
</evidence>
<dbReference type="SUPFAM" id="SSF53187">
    <property type="entry name" value="Zn-dependent exopeptidases"/>
    <property type="match status" value="1"/>
</dbReference>
<dbReference type="GO" id="GO:0046872">
    <property type="term" value="F:metal ion binding"/>
    <property type="evidence" value="ECO:0007669"/>
    <property type="project" value="UniProtKB-KW"/>
</dbReference>
<evidence type="ECO:0000256" key="10">
    <source>
        <dbReference type="ARBA" id="ARBA00023285"/>
    </source>
</evidence>
<dbReference type="InterPro" id="IPR036264">
    <property type="entry name" value="Bact_exopeptidase_dim_dom"/>
</dbReference>
<comment type="cofactor">
    <cofactor evidence="1">
        <name>Zn(2+)</name>
        <dbReference type="ChEBI" id="CHEBI:29105"/>
    </cofactor>
</comment>
<evidence type="ECO:0000313" key="12">
    <source>
        <dbReference type="EMBL" id="KKB61958.1"/>
    </source>
</evidence>
<dbReference type="Gene3D" id="3.40.630.10">
    <property type="entry name" value="Zn peptidases"/>
    <property type="match status" value="1"/>
</dbReference>
<evidence type="ECO:0000256" key="8">
    <source>
        <dbReference type="ARBA" id="ARBA00022801"/>
    </source>
</evidence>
<dbReference type="InterPro" id="IPR050072">
    <property type="entry name" value="Peptidase_M20A"/>
</dbReference>
<dbReference type="CDD" id="cd03894">
    <property type="entry name" value="M20_ArgE"/>
    <property type="match status" value="1"/>
</dbReference>
<dbReference type="PANTHER" id="PTHR43808:SF31">
    <property type="entry name" value="N-ACETYL-L-CITRULLINE DEACETYLASE"/>
    <property type="match status" value="1"/>
</dbReference>
<dbReference type="AlphaFoldDB" id="A0A0F5JVR8"/>
<dbReference type="GO" id="GO:0005737">
    <property type="term" value="C:cytoplasm"/>
    <property type="evidence" value="ECO:0007669"/>
    <property type="project" value="UniProtKB-SubCell"/>
</dbReference>
<accession>A0A0F5JVR8</accession>
<name>A0A0F5JVR8_9BURK</name>
<dbReference type="PANTHER" id="PTHR43808">
    <property type="entry name" value="ACETYLORNITHINE DEACETYLASE"/>
    <property type="match status" value="1"/>
</dbReference>
<keyword evidence="9" id="KW-0862">Zinc</keyword>
<keyword evidence="5" id="KW-0055">Arginine biosynthesis</keyword>
<dbReference type="GO" id="GO:0008777">
    <property type="term" value="F:acetylornithine deacetylase activity"/>
    <property type="evidence" value="ECO:0007669"/>
    <property type="project" value="UniProtKB-EC"/>
</dbReference>
<keyword evidence="7" id="KW-0479">Metal-binding</keyword>
<evidence type="ECO:0000256" key="3">
    <source>
        <dbReference type="ARBA" id="ARBA00005691"/>
    </source>
</evidence>
<evidence type="ECO:0000256" key="5">
    <source>
        <dbReference type="ARBA" id="ARBA00022571"/>
    </source>
</evidence>
<dbReference type="STRING" id="28092.WM40_20315"/>
<dbReference type="InterPro" id="IPR001261">
    <property type="entry name" value="ArgE/DapE_CS"/>
</dbReference>
<dbReference type="InterPro" id="IPR011650">
    <property type="entry name" value="Peptidase_M20_dimer"/>
</dbReference>
<feature type="domain" description="Peptidase M20 dimerisation" evidence="11">
    <location>
        <begin position="176"/>
        <end position="287"/>
    </location>
</feature>
<keyword evidence="8 12" id="KW-0378">Hydrolase</keyword>
<reference evidence="12 13" key="1">
    <citation type="submission" date="2015-03" db="EMBL/GenBank/DDBJ databases">
        <title>Draft Genome Sequence of Burkholderia andropogonis type strain ICMP2807, isolated from Sorghum bicolor.</title>
        <authorList>
            <person name="Lopes-Santos L."/>
            <person name="Castro D.B."/>
            <person name="Ottoboni L.M."/>
            <person name="Park D."/>
            <person name="Weirc B.S."/>
            <person name="Destefano S.A."/>
        </authorList>
    </citation>
    <scope>NUCLEOTIDE SEQUENCE [LARGE SCALE GENOMIC DNA]</scope>
    <source>
        <strain evidence="12 13">ICMP2807</strain>
    </source>
</reference>
<keyword evidence="13" id="KW-1185">Reference proteome</keyword>
<dbReference type="EC" id="3.5.1.16" evidence="12"/>
<dbReference type="PROSITE" id="PS00759">
    <property type="entry name" value="ARGE_DAPE_CPG2_2"/>
    <property type="match status" value="1"/>
</dbReference>
<dbReference type="Gene3D" id="3.30.70.360">
    <property type="match status" value="1"/>
</dbReference>
<dbReference type="SUPFAM" id="SSF55031">
    <property type="entry name" value="Bacterial exopeptidase dimerisation domain"/>
    <property type="match status" value="1"/>
</dbReference>
<sequence>MHRPASLEWVERLVRFDTTSRESNLGLIETIRDAVQRITGKAPVLTYDRTGKKANLFATVAAASGELDGGIVLSGHTDVVPVDGQQWQSNPFEPEIRDGLLYGRGTADMKGFIGTVMAQLPNFAAKPLRQPIHLSLTYDEEVGCLGAPVLLADLAARGVKPSGCIVGEPTEMRVVVAHKGINTFRCHVHGHAAHSSLTPRGANAIEHAARLICFIRDMVDEFRAKGPFDADFDVPFSTGQTSLIKGGNAINTVPADCEFQFEYRNLPGVDAAGIEARIRAYIQTELLPRMRRDHPAAAIELIRTAGAPALDAAEQAAVTTLVRALARDTETRKVAYATEGGQFAQAGIPTVICGPGDIQQAHRADEYVALEQIVACESFLDKLMRSLLV</sequence>
<comment type="subcellular location">
    <subcellularLocation>
        <location evidence="2">Cytoplasm</location>
    </subcellularLocation>
</comment>
<dbReference type="EMBL" id="LAQU01000028">
    <property type="protein sequence ID" value="KKB61958.1"/>
    <property type="molecule type" value="Genomic_DNA"/>
</dbReference>
<keyword evidence="6" id="KW-0028">Amino-acid biosynthesis</keyword>
<evidence type="ECO:0000256" key="2">
    <source>
        <dbReference type="ARBA" id="ARBA00004496"/>
    </source>
</evidence>
<dbReference type="NCBIfam" id="TIGR01892">
    <property type="entry name" value="AcOrn-deacetyl"/>
    <property type="match status" value="1"/>
</dbReference>
<evidence type="ECO:0000313" key="13">
    <source>
        <dbReference type="Proteomes" id="UP000033618"/>
    </source>
</evidence>
<dbReference type="InterPro" id="IPR010169">
    <property type="entry name" value="AcOrn-deacetyl"/>
</dbReference>
<keyword evidence="10" id="KW-0170">Cobalt</keyword>
<evidence type="ECO:0000256" key="7">
    <source>
        <dbReference type="ARBA" id="ARBA00022723"/>
    </source>
</evidence>
<evidence type="ECO:0000256" key="4">
    <source>
        <dbReference type="ARBA" id="ARBA00022490"/>
    </source>
</evidence>
<evidence type="ECO:0000256" key="6">
    <source>
        <dbReference type="ARBA" id="ARBA00022605"/>
    </source>
</evidence>
<proteinExistence type="inferred from homology"/>
<evidence type="ECO:0000256" key="1">
    <source>
        <dbReference type="ARBA" id="ARBA00001947"/>
    </source>
</evidence>
<dbReference type="PATRIC" id="fig|28092.6.peg.4780"/>
<gene>
    <name evidence="12" type="ORF">WM40_20315</name>
</gene>
<dbReference type="GO" id="GO:0006526">
    <property type="term" value="P:L-arginine biosynthetic process"/>
    <property type="evidence" value="ECO:0007669"/>
    <property type="project" value="UniProtKB-KW"/>
</dbReference>
<dbReference type="FunFam" id="3.30.70.360:FF:000003">
    <property type="entry name" value="Acetylornithine deacetylase"/>
    <property type="match status" value="1"/>
</dbReference>